<evidence type="ECO:0000313" key="11">
    <source>
        <dbReference type="RefSeq" id="XP_025067486.1"/>
    </source>
</evidence>
<dbReference type="CTD" id="3600"/>
<evidence type="ECO:0000313" key="8">
    <source>
        <dbReference type="Proteomes" id="UP000189705"/>
    </source>
</evidence>
<dbReference type="PANTHER" id="PTHR14356">
    <property type="entry name" value="INTERLEUKIN-15-RELATED"/>
    <property type="match status" value="1"/>
</dbReference>
<dbReference type="PRINTS" id="PR01930">
    <property type="entry name" value="INTRLEUKIN15"/>
</dbReference>
<evidence type="ECO:0000256" key="5">
    <source>
        <dbReference type="ARBA" id="ARBA00022729"/>
    </source>
</evidence>
<dbReference type="Proteomes" id="UP000189705">
    <property type="component" value="Unplaced"/>
</dbReference>
<accession>A0A1U8DL52</accession>
<evidence type="ECO:0000313" key="16">
    <source>
        <dbReference type="RefSeq" id="XP_025067492.1"/>
    </source>
</evidence>
<dbReference type="RefSeq" id="XP_025067492.1">
    <property type="nucleotide sequence ID" value="XM_025211707.1"/>
</dbReference>
<gene>
    <name evidence="9 10 11 12 13 14 15 16 17" type="primary">IL15</name>
</gene>
<evidence type="ECO:0000256" key="4">
    <source>
        <dbReference type="ARBA" id="ARBA00022525"/>
    </source>
</evidence>
<proteinExistence type="inferred from homology"/>
<comment type="subcellular location">
    <subcellularLocation>
        <location evidence="1">Secreted</location>
    </subcellularLocation>
</comment>
<evidence type="ECO:0000256" key="3">
    <source>
        <dbReference type="ARBA" id="ARBA00022514"/>
    </source>
</evidence>
<evidence type="ECO:0000313" key="10">
    <source>
        <dbReference type="RefSeq" id="XP_014378441.1"/>
    </source>
</evidence>
<dbReference type="InterPro" id="IPR009079">
    <property type="entry name" value="4_helix_cytokine-like_core"/>
</dbReference>
<dbReference type="RefSeq" id="XP_025067490.1">
    <property type="nucleotide sequence ID" value="XM_025211705.1"/>
</dbReference>
<dbReference type="GO" id="GO:0005125">
    <property type="term" value="F:cytokine activity"/>
    <property type="evidence" value="ECO:0007669"/>
    <property type="project" value="UniProtKB-KW"/>
</dbReference>
<dbReference type="InterPro" id="IPR003443">
    <property type="entry name" value="IL-15/IL-21_fam"/>
</dbReference>
<keyword evidence="6" id="KW-1015">Disulfide bond</keyword>
<dbReference type="AlphaFoldDB" id="A0A1U8DL52"/>
<evidence type="ECO:0000313" key="15">
    <source>
        <dbReference type="RefSeq" id="XP_025067490.1"/>
    </source>
</evidence>
<keyword evidence="4" id="KW-0964">Secreted</keyword>
<dbReference type="RefSeq" id="XP_006030190.1">
    <property type="nucleotide sequence ID" value="XM_006030128.3"/>
</dbReference>
<evidence type="ECO:0000256" key="7">
    <source>
        <dbReference type="RuleBase" id="RU003453"/>
    </source>
</evidence>
<evidence type="ECO:0000313" key="17">
    <source>
        <dbReference type="RefSeq" id="XP_025067493.1"/>
    </source>
</evidence>
<dbReference type="RefSeq" id="XP_025067489.1">
    <property type="nucleotide sequence ID" value="XM_025211704.1"/>
</dbReference>
<dbReference type="GO" id="GO:0006955">
    <property type="term" value="P:immune response"/>
    <property type="evidence" value="ECO:0007669"/>
    <property type="project" value="InterPro"/>
</dbReference>
<keyword evidence="5" id="KW-0732">Signal</keyword>
<dbReference type="Pfam" id="PF02372">
    <property type="entry name" value="IL15"/>
    <property type="match status" value="1"/>
</dbReference>
<evidence type="ECO:0000313" key="14">
    <source>
        <dbReference type="RefSeq" id="XP_025067489.1"/>
    </source>
</evidence>
<dbReference type="GO" id="GO:0005615">
    <property type="term" value="C:extracellular space"/>
    <property type="evidence" value="ECO:0007669"/>
    <property type="project" value="UniProtKB-KW"/>
</dbReference>
<dbReference type="InterPro" id="IPR020439">
    <property type="entry name" value="IL-15"/>
</dbReference>
<dbReference type="RefSeq" id="XP_025067493.1">
    <property type="nucleotide sequence ID" value="XM_025211708.1"/>
</dbReference>
<dbReference type="SUPFAM" id="SSF47266">
    <property type="entry name" value="4-helical cytokines"/>
    <property type="match status" value="1"/>
</dbReference>
<dbReference type="GO" id="GO:0042102">
    <property type="term" value="P:positive regulation of T cell proliferation"/>
    <property type="evidence" value="ECO:0007669"/>
    <property type="project" value="TreeGrafter"/>
</dbReference>
<sequence>MMRQPVYAGAGMWNFVGDSSRLENQVIKLSLSESGIRISSSQFPAGKRLPLRSICFQYLLHLLNNDFLSFLNYKTGLIIFILCCVNAYLPKTEAQSITPELLRFFIDDLNEIKRLDCIDTSLYTASTSEYGGCEESVMNCFFSEMEVVRHESKIKQCTNNESVNTLLRNAKPYKLPLFQNASHVMKANCKQCEQYEERNFTEFVENFKILVQHLFKNMS</sequence>
<dbReference type="STRING" id="38654.A0A1U8DL52"/>
<dbReference type="RefSeq" id="XP_025067488.1">
    <property type="nucleotide sequence ID" value="XM_025211703.1"/>
</dbReference>
<organism evidence="8 16">
    <name type="scientific">Alligator sinensis</name>
    <name type="common">Chinese alligator</name>
    <dbReference type="NCBI Taxonomy" id="38654"/>
    <lineage>
        <taxon>Eukaryota</taxon>
        <taxon>Metazoa</taxon>
        <taxon>Chordata</taxon>
        <taxon>Craniata</taxon>
        <taxon>Vertebrata</taxon>
        <taxon>Euteleostomi</taxon>
        <taxon>Archelosauria</taxon>
        <taxon>Archosauria</taxon>
        <taxon>Crocodylia</taxon>
        <taxon>Alligatoridae</taxon>
        <taxon>Alligatorinae</taxon>
        <taxon>Alligator</taxon>
    </lineage>
</organism>
<evidence type="ECO:0000313" key="13">
    <source>
        <dbReference type="RefSeq" id="XP_025067488.1"/>
    </source>
</evidence>
<name>A0A1U8DL52_ALLSI</name>
<dbReference type="GO" id="GO:0001819">
    <property type="term" value="P:positive regulation of cytokine production"/>
    <property type="evidence" value="ECO:0007669"/>
    <property type="project" value="TreeGrafter"/>
</dbReference>
<dbReference type="GO" id="GO:0050778">
    <property type="term" value="P:positive regulation of immune response"/>
    <property type="evidence" value="ECO:0007669"/>
    <property type="project" value="TreeGrafter"/>
</dbReference>
<dbReference type="PANTHER" id="PTHR14356:SF3">
    <property type="entry name" value="INTERLEUKIN-15"/>
    <property type="match status" value="1"/>
</dbReference>
<dbReference type="KEGG" id="asn:102383562"/>
<evidence type="ECO:0000256" key="1">
    <source>
        <dbReference type="ARBA" id="ARBA00004613"/>
    </source>
</evidence>
<keyword evidence="3 7" id="KW-0202">Cytokine</keyword>
<evidence type="ECO:0000313" key="9">
    <source>
        <dbReference type="RefSeq" id="XP_006030190.1"/>
    </source>
</evidence>
<evidence type="ECO:0000256" key="6">
    <source>
        <dbReference type="ARBA" id="ARBA00023157"/>
    </source>
</evidence>
<dbReference type="GO" id="GO:0042119">
    <property type="term" value="P:neutrophil activation"/>
    <property type="evidence" value="ECO:0007669"/>
    <property type="project" value="TreeGrafter"/>
</dbReference>
<keyword evidence="8" id="KW-1185">Reference proteome</keyword>
<evidence type="ECO:0000256" key="2">
    <source>
        <dbReference type="ARBA" id="ARBA00006050"/>
    </source>
</evidence>
<dbReference type="Gene3D" id="1.20.1250.70">
    <property type="entry name" value="Interleukin-15/Interleukin-21"/>
    <property type="match status" value="1"/>
</dbReference>
<dbReference type="GeneID" id="102383562"/>
<dbReference type="RefSeq" id="XP_014378441.1">
    <property type="nucleotide sequence ID" value="XM_014522955.2"/>
</dbReference>
<dbReference type="RefSeq" id="XP_025067487.1">
    <property type="nucleotide sequence ID" value="XM_025211702.1"/>
</dbReference>
<reference evidence="9 10" key="1">
    <citation type="submission" date="2025-04" db="UniProtKB">
        <authorList>
            <consortium name="RefSeq"/>
        </authorList>
    </citation>
    <scope>IDENTIFICATION</scope>
</reference>
<dbReference type="RefSeq" id="XP_025067486.1">
    <property type="nucleotide sequence ID" value="XM_025211701.1"/>
</dbReference>
<dbReference type="eggNOG" id="ENOG502SCMF">
    <property type="taxonomic scope" value="Eukaryota"/>
</dbReference>
<comment type="similarity">
    <text evidence="2 7">Belongs to the IL-15/IL-21 family.</text>
</comment>
<protein>
    <recommendedName>
        <fullName evidence="7">Interleukin</fullName>
    </recommendedName>
</protein>
<dbReference type="GO" id="GO:0005126">
    <property type="term" value="F:cytokine receptor binding"/>
    <property type="evidence" value="ECO:0007669"/>
    <property type="project" value="InterPro"/>
</dbReference>
<evidence type="ECO:0000313" key="12">
    <source>
        <dbReference type="RefSeq" id="XP_025067487.1"/>
    </source>
</evidence>